<reference evidence="1" key="1">
    <citation type="journal article" date="2019" name="bioRxiv">
        <title>The Genome of the Zebra Mussel, Dreissena polymorpha: A Resource for Invasive Species Research.</title>
        <authorList>
            <person name="McCartney M.A."/>
            <person name="Auch B."/>
            <person name="Kono T."/>
            <person name="Mallez S."/>
            <person name="Zhang Y."/>
            <person name="Obille A."/>
            <person name="Becker A."/>
            <person name="Abrahante J.E."/>
            <person name="Garbe J."/>
            <person name="Badalamenti J.P."/>
            <person name="Herman A."/>
            <person name="Mangelson H."/>
            <person name="Liachko I."/>
            <person name="Sullivan S."/>
            <person name="Sone E.D."/>
            <person name="Koren S."/>
            <person name="Silverstein K.A.T."/>
            <person name="Beckman K.B."/>
            <person name="Gohl D.M."/>
        </authorList>
    </citation>
    <scope>NUCLEOTIDE SEQUENCE</scope>
    <source>
        <strain evidence="1">Duluth1</strain>
        <tissue evidence="1">Whole animal</tissue>
    </source>
</reference>
<name>A0A9D4KN52_DREPO</name>
<reference evidence="1" key="2">
    <citation type="submission" date="2020-11" db="EMBL/GenBank/DDBJ databases">
        <authorList>
            <person name="McCartney M.A."/>
            <person name="Auch B."/>
            <person name="Kono T."/>
            <person name="Mallez S."/>
            <person name="Becker A."/>
            <person name="Gohl D.M."/>
            <person name="Silverstein K.A.T."/>
            <person name="Koren S."/>
            <person name="Bechman K.B."/>
            <person name="Herman A."/>
            <person name="Abrahante J.E."/>
            <person name="Garbe J."/>
        </authorList>
    </citation>
    <scope>NUCLEOTIDE SEQUENCE</scope>
    <source>
        <strain evidence="1">Duluth1</strain>
        <tissue evidence="1">Whole animal</tissue>
    </source>
</reference>
<protein>
    <recommendedName>
        <fullName evidence="3">Integrase zinc-binding domain-containing protein</fullName>
    </recommendedName>
</protein>
<keyword evidence="2" id="KW-1185">Reference proteome</keyword>
<comment type="caution">
    <text evidence="1">The sequence shown here is derived from an EMBL/GenBank/DDBJ whole genome shotgun (WGS) entry which is preliminary data.</text>
</comment>
<evidence type="ECO:0008006" key="3">
    <source>
        <dbReference type="Google" id="ProtNLM"/>
    </source>
</evidence>
<accession>A0A9D4KN52</accession>
<dbReference type="EMBL" id="JAIWYP010000004">
    <property type="protein sequence ID" value="KAH3842307.1"/>
    <property type="molecule type" value="Genomic_DNA"/>
</dbReference>
<sequence>MTNQSPETRHYWVIWDQLLLKDGVLFRHRKDDLPASETLQLITPKVIREAVVHQSRDPVTAGHQGVKKTRRC</sequence>
<organism evidence="1 2">
    <name type="scientific">Dreissena polymorpha</name>
    <name type="common">Zebra mussel</name>
    <name type="synonym">Mytilus polymorpha</name>
    <dbReference type="NCBI Taxonomy" id="45954"/>
    <lineage>
        <taxon>Eukaryota</taxon>
        <taxon>Metazoa</taxon>
        <taxon>Spiralia</taxon>
        <taxon>Lophotrochozoa</taxon>
        <taxon>Mollusca</taxon>
        <taxon>Bivalvia</taxon>
        <taxon>Autobranchia</taxon>
        <taxon>Heteroconchia</taxon>
        <taxon>Euheterodonta</taxon>
        <taxon>Imparidentia</taxon>
        <taxon>Neoheterodontei</taxon>
        <taxon>Myida</taxon>
        <taxon>Dreissenoidea</taxon>
        <taxon>Dreissenidae</taxon>
        <taxon>Dreissena</taxon>
    </lineage>
</organism>
<proteinExistence type="predicted"/>
<gene>
    <name evidence="1" type="ORF">DPMN_115804</name>
</gene>
<evidence type="ECO:0000313" key="1">
    <source>
        <dbReference type="EMBL" id="KAH3842307.1"/>
    </source>
</evidence>
<dbReference type="AlphaFoldDB" id="A0A9D4KN52"/>
<evidence type="ECO:0000313" key="2">
    <source>
        <dbReference type="Proteomes" id="UP000828390"/>
    </source>
</evidence>
<dbReference type="Proteomes" id="UP000828390">
    <property type="component" value="Unassembled WGS sequence"/>
</dbReference>